<dbReference type="SMART" id="SM00248">
    <property type="entry name" value="ANK"/>
    <property type="match status" value="2"/>
</dbReference>
<evidence type="ECO:0000313" key="1">
    <source>
        <dbReference type="EMBL" id="QHT13363.1"/>
    </source>
</evidence>
<dbReference type="InterPro" id="IPR002110">
    <property type="entry name" value="Ankyrin_rpt"/>
</dbReference>
<evidence type="ECO:0008006" key="2">
    <source>
        <dbReference type="Google" id="ProtNLM"/>
    </source>
</evidence>
<protein>
    <recommendedName>
        <fullName evidence="2">Ankyrin repeat protein</fullName>
    </recommendedName>
</protein>
<dbReference type="EMBL" id="MN739566">
    <property type="protein sequence ID" value="QHT13363.1"/>
    <property type="molecule type" value="Genomic_DNA"/>
</dbReference>
<dbReference type="AlphaFoldDB" id="A0A6C0DAC8"/>
<name>A0A6C0DAC8_9ZZZZ</name>
<dbReference type="SUPFAM" id="SSF48403">
    <property type="entry name" value="Ankyrin repeat"/>
    <property type="match status" value="1"/>
</dbReference>
<dbReference type="InterPro" id="IPR036770">
    <property type="entry name" value="Ankyrin_rpt-contain_sf"/>
</dbReference>
<dbReference type="Gene3D" id="1.25.40.20">
    <property type="entry name" value="Ankyrin repeat-containing domain"/>
    <property type="match status" value="1"/>
</dbReference>
<organism evidence="1">
    <name type="scientific">viral metagenome</name>
    <dbReference type="NCBI Taxonomy" id="1070528"/>
    <lineage>
        <taxon>unclassified sequences</taxon>
        <taxon>metagenomes</taxon>
        <taxon>organismal metagenomes</taxon>
    </lineage>
</organism>
<sequence>MKINFEKIINIKTLNDLKKFNLKEPLFFNNYLFHYLIMFNKLDILKLETFPIYKENDDGLNGFFLAAKYNNIDTLKYLIKTYPEYIYNKNENDELFLDYLDFDKIIKLLDTKLNWDLLLKNKIDELFYNLEFDDIMKLLLIYKPKNHYLNLIVSNPSFNVKQIIKLLELFPNEIQLRDIDDETLIFPALHRKDIQLVNYIISKNVNINYYTLINTYHPLKTAFNIGFMEAYNIIWKNIKSQFDYNLTNRNLENILHYLLKNNIDDKTSMEIIENAPSSAWNQLDVNKVKPVELLLNYDFLKYNKIIENKQVILPLDFEKKINNENSKLWLKLLQSLPKYVEVVNINVEKYPYSHANLFQSKFKDMTFYILHLKKKYSTLYYPNIDDFTLENLTDLDDINLDWPDPLLENNNMFPWIICYQNEEEFWIHSNLNNLINAQRRTKKYDFAICYLSLKMLNDGLHANIIIYDFNNMTIERFDPYGDTVHFDKELDNVLEEELTWNTGFTYLKPSDYMPVAGFQTVSDELNPYKQKSGDFGGYCLAWCTWYLEHRIKNKNIKPKDLVTKLLKILSQDNDTFMEYIRNYANKLNEVRTTYLLDAGMNIKTISNITYGNNIENSLSNYIINKI</sequence>
<accession>A0A6C0DAC8</accession>
<proteinExistence type="predicted"/>
<reference evidence="1" key="1">
    <citation type="journal article" date="2020" name="Nature">
        <title>Giant virus diversity and host interactions through global metagenomics.</title>
        <authorList>
            <person name="Schulz F."/>
            <person name="Roux S."/>
            <person name="Paez-Espino D."/>
            <person name="Jungbluth S."/>
            <person name="Walsh D.A."/>
            <person name="Denef V.J."/>
            <person name="McMahon K.D."/>
            <person name="Konstantinidis K.T."/>
            <person name="Eloe-Fadrosh E.A."/>
            <person name="Kyrpides N.C."/>
            <person name="Woyke T."/>
        </authorList>
    </citation>
    <scope>NUCLEOTIDE SEQUENCE</scope>
    <source>
        <strain evidence="1">GVMAG-M-3300023174-131</strain>
    </source>
</reference>